<reference evidence="2 3" key="1">
    <citation type="submission" date="2020-08" db="EMBL/GenBank/DDBJ databases">
        <title>Genome sequence of Rhizobiales bacterium strain IZ6.</title>
        <authorList>
            <person name="Nakai R."/>
            <person name="Naganuma T."/>
        </authorList>
    </citation>
    <scope>NUCLEOTIDE SEQUENCE [LARGE SCALE GENOMIC DNA]</scope>
    <source>
        <strain evidence="2 3">IZ6</strain>
    </source>
</reference>
<name>A0A6S6QY16_9HYPH</name>
<accession>A0A6S6QY16</accession>
<dbReference type="AlphaFoldDB" id="A0A6S6QY16"/>
<dbReference type="EMBL" id="AP023361">
    <property type="protein sequence ID" value="BCJ91921.1"/>
    <property type="molecule type" value="Genomic_DNA"/>
</dbReference>
<organism evidence="2 3">
    <name type="scientific">Terrihabitans soli</name>
    <dbReference type="NCBI Taxonomy" id="708113"/>
    <lineage>
        <taxon>Bacteria</taxon>
        <taxon>Pseudomonadati</taxon>
        <taxon>Pseudomonadota</taxon>
        <taxon>Alphaproteobacteria</taxon>
        <taxon>Hyphomicrobiales</taxon>
        <taxon>Terrihabitans</taxon>
    </lineage>
</organism>
<keyword evidence="3" id="KW-1185">Reference proteome</keyword>
<evidence type="ECO:0000313" key="2">
    <source>
        <dbReference type="EMBL" id="BCJ91921.1"/>
    </source>
</evidence>
<dbReference type="KEGG" id="tso:IZ6_26560"/>
<gene>
    <name evidence="2" type="ORF">IZ6_26560</name>
</gene>
<dbReference type="Proteomes" id="UP000515317">
    <property type="component" value="Chromosome"/>
</dbReference>
<proteinExistence type="predicted"/>
<evidence type="ECO:0000256" key="1">
    <source>
        <dbReference type="SAM" id="MobiDB-lite"/>
    </source>
</evidence>
<protein>
    <submittedName>
        <fullName evidence="2">Uncharacterized protein</fullName>
    </submittedName>
</protein>
<evidence type="ECO:0000313" key="3">
    <source>
        <dbReference type="Proteomes" id="UP000515317"/>
    </source>
</evidence>
<sequence>MEETAMRRGDQRLSVQGFGEGDGIEEKVDGMDMDDIGFAYGVQKARGYRISPGSEPRQPDHGQAVNRFALRQPIGEIAEDAVEGDDLNVGPVCKIFRKMVHGLFEAANAWPELADDMDDVHGYDLWWS</sequence>
<feature type="region of interest" description="Disordered" evidence="1">
    <location>
        <begin position="1"/>
        <end position="28"/>
    </location>
</feature>
<feature type="compositionally biased region" description="Basic and acidic residues" evidence="1">
    <location>
        <begin position="1"/>
        <end position="11"/>
    </location>
</feature>